<feature type="region of interest" description="Disordered" evidence="9">
    <location>
        <begin position="1"/>
        <end position="20"/>
    </location>
</feature>
<dbReference type="GO" id="GO:0003712">
    <property type="term" value="F:transcription coregulator activity"/>
    <property type="evidence" value="ECO:0007669"/>
    <property type="project" value="InterPro"/>
</dbReference>
<dbReference type="GO" id="GO:0070847">
    <property type="term" value="C:core mediator complex"/>
    <property type="evidence" value="ECO:0007669"/>
    <property type="project" value="TreeGrafter"/>
</dbReference>
<evidence type="ECO:0000256" key="8">
    <source>
        <dbReference type="RuleBase" id="RU364140"/>
    </source>
</evidence>
<evidence type="ECO:0000256" key="7">
    <source>
        <dbReference type="ARBA" id="ARBA00032014"/>
    </source>
</evidence>
<comment type="similarity">
    <text evidence="2 8">Belongs to the Mediator complex subunit 17 family.</text>
</comment>
<comment type="subcellular location">
    <subcellularLocation>
        <location evidence="1 8">Nucleus</location>
    </subcellularLocation>
</comment>
<organism evidence="10 11">
    <name type="scientific">Plectosphaerella cucumerina</name>
    <dbReference type="NCBI Taxonomy" id="40658"/>
    <lineage>
        <taxon>Eukaryota</taxon>
        <taxon>Fungi</taxon>
        <taxon>Dikarya</taxon>
        <taxon>Ascomycota</taxon>
        <taxon>Pezizomycotina</taxon>
        <taxon>Sordariomycetes</taxon>
        <taxon>Hypocreomycetidae</taxon>
        <taxon>Glomerellales</taxon>
        <taxon>Plectosphaerellaceae</taxon>
        <taxon>Plectosphaerella</taxon>
    </lineage>
</organism>
<reference evidence="10" key="1">
    <citation type="journal article" date="2021" name="Nat. Commun.">
        <title>Genetic determinants of endophytism in the Arabidopsis root mycobiome.</title>
        <authorList>
            <person name="Mesny F."/>
            <person name="Miyauchi S."/>
            <person name="Thiergart T."/>
            <person name="Pickel B."/>
            <person name="Atanasova L."/>
            <person name="Karlsson M."/>
            <person name="Huettel B."/>
            <person name="Barry K.W."/>
            <person name="Haridas S."/>
            <person name="Chen C."/>
            <person name="Bauer D."/>
            <person name="Andreopoulos W."/>
            <person name="Pangilinan J."/>
            <person name="LaButti K."/>
            <person name="Riley R."/>
            <person name="Lipzen A."/>
            <person name="Clum A."/>
            <person name="Drula E."/>
            <person name="Henrissat B."/>
            <person name="Kohler A."/>
            <person name="Grigoriev I.V."/>
            <person name="Martin F.M."/>
            <person name="Hacquard S."/>
        </authorList>
    </citation>
    <scope>NUCLEOTIDE SEQUENCE</scope>
    <source>
        <strain evidence="10">MPI-CAGE-AT-0016</strain>
    </source>
</reference>
<accession>A0A8K0TGT4</accession>
<comment type="function">
    <text evidence="8">Component of the Mediator complex, a coactivator involved in the regulated transcription of nearly all RNA polymerase II-dependent genes. Mediator functions as a bridge to convey information from gene-specific regulatory proteins to the basal RNA polymerase II transcription machinery. Mediator is recruited to promoters by direct interactions with regulatory proteins and serves as a scaffold for the assembly of a functional preinitiation complex with RNA polymerase II and the general transcription factors.</text>
</comment>
<gene>
    <name evidence="8" type="primary">MED17</name>
    <name evidence="10" type="ORF">B0T11DRAFT_340623</name>
</gene>
<dbReference type="GO" id="GO:0006357">
    <property type="term" value="P:regulation of transcription by RNA polymerase II"/>
    <property type="evidence" value="ECO:0007669"/>
    <property type="project" value="InterPro"/>
</dbReference>
<comment type="subunit">
    <text evidence="8">Component of the Mediator complex.</text>
</comment>
<evidence type="ECO:0000256" key="2">
    <source>
        <dbReference type="ARBA" id="ARBA00005635"/>
    </source>
</evidence>
<evidence type="ECO:0000313" key="10">
    <source>
        <dbReference type="EMBL" id="KAH7358305.1"/>
    </source>
</evidence>
<keyword evidence="6 8" id="KW-0539">Nucleus</keyword>
<dbReference type="Proteomes" id="UP000813385">
    <property type="component" value="Unassembled WGS sequence"/>
</dbReference>
<protein>
    <recommendedName>
        <fullName evidence="3 8">Mediator of RNA polymerase II transcription subunit 17</fullName>
    </recommendedName>
    <alternativeName>
        <fullName evidence="7 8">Mediator complex subunit 17</fullName>
    </alternativeName>
</protein>
<dbReference type="OrthoDB" id="5319830at2759"/>
<dbReference type="PANTHER" id="PTHR13114:SF7">
    <property type="entry name" value="MEDIATOR OF RNA POLYMERASE II TRANSCRIPTION SUBUNIT 17"/>
    <property type="match status" value="1"/>
</dbReference>
<evidence type="ECO:0000256" key="9">
    <source>
        <dbReference type="SAM" id="MobiDB-lite"/>
    </source>
</evidence>
<evidence type="ECO:0000256" key="5">
    <source>
        <dbReference type="ARBA" id="ARBA00023163"/>
    </source>
</evidence>
<name>A0A8K0TGT4_9PEZI</name>
<evidence type="ECO:0000256" key="4">
    <source>
        <dbReference type="ARBA" id="ARBA00023015"/>
    </source>
</evidence>
<comment type="caution">
    <text evidence="10">The sequence shown here is derived from an EMBL/GenBank/DDBJ whole genome shotgun (WGS) entry which is preliminary data.</text>
</comment>
<proteinExistence type="inferred from homology"/>
<dbReference type="Gene3D" id="6.10.250.2620">
    <property type="match status" value="1"/>
</dbReference>
<feature type="compositionally biased region" description="Low complexity" evidence="9">
    <location>
        <begin position="584"/>
        <end position="596"/>
    </location>
</feature>
<keyword evidence="8" id="KW-0010">Activator</keyword>
<sequence length="673" mass="73435">MASADAGDMPFSSLRPLPVGGHRPKNIGDFIARIQAERGFRNVSEAGLREEIAAKEARAADGQEEDVDMASSTGDDNDDDESKDVYAVRNEILQHIDVAHNAAMLSLDFVSLLLTKHNPSQAGATLSAALREMAGIGTLGVSKFSDSVQDGDRRRREERRAESRDVALGWSIMDIAQTKAAAEKAAARLAKETDREAAYWAEVLAVKQNGWSVCRLPAERHTLGVRFGFTEASPEFRNKSLAPLRRADDGSVLLDHGRAGVGRERVAVSITRPGENTPAGRSVMAPSASAAATAVAPLQTRVLEARNGIFSQELWHELHRESHQLASYGVRANDSQIVYAPEGLPKITFGIEEAADDLEAAVPPPGDASARDHRLAELTQTALHVLLSYAHRQNEVQRRKPSPPHLRRHQQYQQYHLVRPIILRIMHDASIRQTTQLSGRIVQALRRLGIEEAAFTLHVPELPTDDIATPAGASSTRPTPAQTLVNMLTAPADFNVDMLLAPGIRIQIRGRTWFLPFTTTQYQIILLGPDGTPDPTANPLSTTFPPYRDGYPDLNSLRSYLLSAASRALVSAYLPILTSLSPPSTEPSTEPLWTPSVRGNSIQDTAGPDTREIRFDFVEGANAPATDDVEFSVSARWRTQDQPRSAIWSYSAAEQGPDIDTIVRAVAQSSEVV</sequence>
<feature type="region of interest" description="Disordered" evidence="9">
    <location>
        <begin position="56"/>
        <end position="82"/>
    </location>
</feature>
<keyword evidence="5 8" id="KW-0804">Transcription</keyword>
<feature type="region of interest" description="Disordered" evidence="9">
    <location>
        <begin position="584"/>
        <end position="606"/>
    </location>
</feature>
<dbReference type="Pfam" id="PF10156">
    <property type="entry name" value="Med17"/>
    <property type="match status" value="1"/>
</dbReference>
<evidence type="ECO:0000256" key="6">
    <source>
        <dbReference type="ARBA" id="ARBA00023242"/>
    </source>
</evidence>
<evidence type="ECO:0000313" key="11">
    <source>
        <dbReference type="Proteomes" id="UP000813385"/>
    </source>
</evidence>
<keyword evidence="11" id="KW-1185">Reference proteome</keyword>
<evidence type="ECO:0000256" key="1">
    <source>
        <dbReference type="ARBA" id="ARBA00004123"/>
    </source>
</evidence>
<dbReference type="AlphaFoldDB" id="A0A8K0TGT4"/>
<dbReference type="EMBL" id="JAGPXD010000004">
    <property type="protein sequence ID" value="KAH7358305.1"/>
    <property type="molecule type" value="Genomic_DNA"/>
</dbReference>
<dbReference type="InterPro" id="IPR019313">
    <property type="entry name" value="Mediator_Med17"/>
</dbReference>
<evidence type="ECO:0000256" key="3">
    <source>
        <dbReference type="ARBA" id="ARBA00019610"/>
    </source>
</evidence>
<dbReference type="PANTHER" id="PTHR13114">
    <property type="entry name" value="MEDIATOR OF RNA POLYMERASE II TRANSCRIPTION SUBUNIT 17"/>
    <property type="match status" value="1"/>
</dbReference>
<dbReference type="GO" id="GO:0016592">
    <property type="term" value="C:mediator complex"/>
    <property type="evidence" value="ECO:0007669"/>
    <property type="project" value="InterPro"/>
</dbReference>
<keyword evidence="4 8" id="KW-0805">Transcription regulation</keyword>